<proteinExistence type="predicted"/>
<dbReference type="AlphaFoldDB" id="A0A6G1CCF6"/>
<comment type="caution">
    <text evidence="2">The sequence shown here is derived from an EMBL/GenBank/DDBJ whole genome shotgun (WGS) entry which is preliminary data.</text>
</comment>
<dbReference type="EMBL" id="SPHZ02000009">
    <property type="protein sequence ID" value="KAF0897816.1"/>
    <property type="molecule type" value="Genomic_DNA"/>
</dbReference>
<keyword evidence="1" id="KW-1133">Transmembrane helix</keyword>
<evidence type="ECO:0000256" key="1">
    <source>
        <dbReference type="SAM" id="Phobius"/>
    </source>
</evidence>
<feature type="non-terminal residue" evidence="2">
    <location>
        <position position="1"/>
    </location>
</feature>
<evidence type="ECO:0000313" key="2">
    <source>
        <dbReference type="EMBL" id="KAF0897816.1"/>
    </source>
</evidence>
<keyword evidence="3" id="KW-1185">Reference proteome</keyword>
<reference evidence="2 3" key="1">
    <citation type="submission" date="2019-11" db="EMBL/GenBank/DDBJ databases">
        <title>Whole genome sequence of Oryza granulata.</title>
        <authorList>
            <person name="Li W."/>
        </authorList>
    </citation>
    <scope>NUCLEOTIDE SEQUENCE [LARGE SCALE GENOMIC DNA]</scope>
    <source>
        <strain evidence="3">cv. Menghai</strain>
        <tissue evidence="2">Leaf</tissue>
    </source>
</reference>
<sequence>KQVMKTVEAALSKKKTVEAEMYLWPPVLLFSAIMEELWVWRAIKLLSPA</sequence>
<gene>
    <name evidence="2" type="ORF">E2562_000522</name>
</gene>
<feature type="transmembrane region" description="Helical" evidence="1">
    <location>
        <begin position="21"/>
        <end position="40"/>
    </location>
</feature>
<protein>
    <submittedName>
        <fullName evidence="2">Uncharacterized protein</fullName>
    </submittedName>
</protein>
<dbReference type="Proteomes" id="UP000479710">
    <property type="component" value="Unassembled WGS sequence"/>
</dbReference>
<keyword evidence="1" id="KW-0812">Transmembrane</keyword>
<organism evidence="2 3">
    <name type="scientific">Oryza meyeriana var. granulata</name>
    <dbReference type="NCBI Taxonomy" id="110450"/>
    <lineage>
        <taxon>Eukaryota</taxon>
        <taxon>Viridiplantae</taxon>
        <taxon>Streptophyta</taxon>
        <taxon>Embryophyta</taxon>
        <taxon>Tracheophyta</taxon>
        <taxon>Spermatophyta</taxon>
        <taxon>Magnoliopsida</taxon>
        <taxon>Liliopsida</taxon>
        <taxon>Poales</taxon>
        <taxon>Poaceae</taxon>
        <taxon>BOP clade</taxon>
        <taxon>Oryzoideae</taxon>
        <taxon>Oryzeae</taxon>
        <taxon>Oryzinae</taxon>
        <taxon>Oryza</taxon>
        <taxon>Oryza meyeriana</taxon>
    </lineage>
</organism>
<keyword evidence="1" id="KW-0472">Membrane</keyword>
<name>A0A6G1CCF6_9ORYZ</name>
<evidence type="ECO:0000313" key="3">
    <source>
        <dbReference type="Proteomes" id="UP000479710"/>
    </source>
</evidence>
<accession>A0A6G1CCF6</accession>